<keyword evidence="3" id="KW-1185">Reference proteome</keyword>
<feature type="region of interest" description="Disordered" evidence="1">
    <location>
        <begin position="42"/>
        <end position="67"/>
    </location>
</feature>
<accession>A0A2P8DTU5</accession>
<gene>
    <name evidence="2" type="ORF">CLV63_10197</name>
</gene>
<organism evidence="2 3">
    <name type="scientific">Murinocardiopsis flavida</name>
    <dbReference type="NCBI Taxonomy" id="645275"/>
    <lineage>
        <taxon>Bacteria</taxon>
        <taxon>Bacillati</taxon>
        <taxon>Actinomycetota</taxon>
        <taxon>Actinomycetes</taxon>
        <taxon>Streptosporangiales</taxon>
        <taxon>Nocardiopsidaceae</taxon>
        <taxon>Murinocardiopsis</taxon>
    </lineage>
</organism>
<comment type="caution">
    <text evidence="2">The sequence shown here is derived from an EMBL/GenBank/DDBJ whole genome shotgun (WGS) entry which is preliminary data.</text>
</comment>
<dbReference type="Proteomes" id="UP000240542">
    <property type="component" value="Unassembled WGS sequence"/>
</dbReference>
<evidence type="ECO:0000313" key="2">
    <source>
        <dbReference type="EMBL" id="PSL00623.1"/>
    </source>
</evidence>
<evidence type="ECO:0000256" key="1">
    <source>
        <dbReference type="SAM" id="MobiDB-lite"/>
    </source>
</evidence>
<dbReference type="AlphaFoldDB" id="A0A2P8DTU5"/>
<dbReference type="EMBL" id="PYGA01000001">
    <property type="protein sequence ID" value="PSL00623.1"/>
    <property type="molecule type" value="Genomic_DNA"/>
</dbReference>
<name>A0A2P8DTU5_9ACTN</name>
<sequence length="67" mass="7044">MSPTPDWDDLDDEQLLAEAESVIDQDRLNPRVLALIEAILQAPADSPGDDSSGDDSPSTDGTPPPNG</sequence>
<protein>
    <submittedName>
        <fullName evidence="2">Uncharacterized protein</fullName>
    </submittedName>
</protein>
<proteinExistence type="predicted"/>
<evidence type="ECO:0000313" key="3">
    <source>
        <dbReference type="Proteomes" id="UP000240542"/>
    </source>
</evidence>
<dbReference type="RefSeq" id="WP_106580826.1">
    <property type="nucleotide sequence ID" value="NZ_PYGA01000001.1"/>
</dbReference>
<reference evidence="2 3" key="1">
    <citation type="submission" date="2018-03" db="EMBL/GenBank/DDBJ databases">
        <title>Genomic Encyclopedia of Archaeal and Bacterial Type Strains, Phase II (KMG-II): from individual species to whole genera.</title>
        <authorList>
            <person name="Goeker M."/>
        </authorList>
    </citation>
    <scope>NUCLEOTIDE SEQUENCE [LARGE SCALE GENOMIC DNA]</scope>
    <source>
        <strain evidence="2 3">DSM 45312</strain>
    </source>
</reference>